<dbReference type="PANTHER" id="PTHR24320:SF282">
    <property type="entry name" value="WW DOMAIN-CONTAINING OXIDOREDUCTASE"/>
    <property type="match status" value="1"/>
</dbReference>
<keyword evidence="3" id="KW-0560">Oxidoreductase</keyword>
<dbReference type="AlphaFoldDB" id="A0A060SPB2"/>
<evidence type="ECO:0000313" key="5">
    <source>
        <dbReference type="Proteomes" id="UP000029665"/>
    </source>
</evidence>
<dbReference type="Proteomes" id="UP000029665">
    <property type="component" value="Unassembled WGS sequence"/>
</dbReference>
<evidence type="ECO:0000256" key="3">
    <source>
        <dbReference type="ARBA" id="ARBA00023002"/>
    </source>
</evidence>
<organism evidence="4 5">
    <name type="scientific">Pycnoporus cinnabarinus</name>
    <name type="common">Cinnabar-red polypore</name>
    <name type="synonym">Trametes cinnabarina</name>
    <dbReference type="NCBI Taxonomy" id="5643"/>
    <lineage>
        <taxon>Eukaryota</taxon>
        <taxon>Fungi</taxon>
        <taxon>Dikarya</taxon>
        <taxon>Basidiomycota</taxon>
        <taxon>Agaricomycotina</taxon>
        <taxon>Agaricomycetes</taxon>
        <taxon>Polyporales</taxon>
        <taxon>Polyporaceae</taxon>
        <taxon>Trametes</taxon>
    </lineage>
</organism>
<dbReference type="Gene3D" id="3.40.50.720">
    <property type="entry name" value="NAD(P)-binding Rossmann-like Domain"/>
    <property type="match status" value="2"/>
</dbReference>
<protein>
    <recommendedName>
        <fullName evidence="6">Ketoreductase (KR) domain-containing protein</fullName>
    </recommendedName>
</protein>
<dbReference type="EMBL" id="CCBP010000366">
    <property type="protein sequence ID" value="CDO76362.1"/>
    <property type="molecule type" value="Genomic_DNA"/>
</dbReference>
<gene>
    <name evidence="4" type="ORF">BN946_scf185011.g26</name>
</gene>
<keyword evidence="5" id="KW-1185">Reference proteome</keyword>
<dbReference type="STRING" id="5643.A0A060SPB2"/>
<dbReference type="InterPro" id="IPR002347">
    <property type="entry name" value="SDR_fam"/>
</dbReference>
<dbReference type="PANTHER" id="PTHR24320">
    <property type="entry name" value="RETINOL DEHYDROGENASE"/>
    <property type="match status" value="1"/>
</dbReference>
<evidence type="ECO:0008006" key="6">
    <source>
        <dbReference type="Google" id="ProtNLM"/>
    </source>
</evidence>
<keyword evidence="2" id="KW-0521">NADP</keyword>
<name>A0A060SPB2_PYCCI</name>
<dbReference type="GO" id="GO:0016491">
    <property type="term" value="F:oxidoreductase activity"/>
    <property type="evidence" value="ECO:0007669"/>
    <property type="project" value="UniProtKB-KW"/>
</dbReference>
<dbReference type="InterPro" id="IPR036291">
    <property type="entry name" value="NAD(P)-bd_dom_sf"/>
</dbReference>
<dbReference type="Pfam" id="PF00106">
    <property type="entry name" value="adh_short"/>
    <property type="match status" value="1"/>
</dbReference>
<dbReference type="HOGENOM" id="CLU_010194_44_6_1"/>
<dbReference type="SUPFAM" id="SSF51735">
    <property type="entry name" value="NAD(P)-binding Rossmann-fold domains"/>
    <property type="match status" value="1"/>
</dbReference>
<sequence>MAARNEQRAKAAIERLHAEGIGPGNGEIHWLHLDLSDPRNVEQAAEEFMKKESRLDVLINNAALYIGACVFTRSLLPILKKTAQEPTSDVRVVCLNSARHYHCPSDVRFRSLDDLNRDFENTAFPRLLRYSYTKIMQLLFIRELQHRLDEQGVSILLIAVDPGEVNTEGVQAYANSVGPLLAPLYRTIANLTFVTPSKGAYGPVFAAASPIPRAQSDAYRGAYLKPAGTLAKSNPIADREDLRKELWETTDEFLKSLGLELPEQ</sequence>
<evidence type="ECO:0000256" key="1">
    <source>
        <dbReference type="ARBA" id="ARBA00006484"/>
    </source>
</evidence>
<accession>A0A060SPB2</accession>
<evidence type="ECO:0000313" key="4">
    <source>
        <dbReference type="EMBL" id="CDO76362.1"/>
    </source>
</evidence>
<proteinExistence type="inferred from homology"/>
<evidence type="ECO:0000256" key="2">
    <source>
        <dbReference type="ARBA" id="ARBA00022857"/>
    </source>
</evidence>
<dbReference type="OrthoDB" id="191139at2759"/>
<dbReference type="OMA" id="GMWDNTT"/>
<comment type="similarity">
    <text evidence="1">Belongs to the short-chain dehydrogenases/reductases (SDR) family.</text>
</comment>
<comment type="caution">
    <text evidence="4">The sequence shown here is derived from an EMBL/GenBank/DDBJ whole genome shotgun (WGS) entry which is preliminary data.</text>
</comment>
<reference evidence="4" key="1">
    <citation type="submission" date="2014-01" db="EMBL/GenBank/DDBJ databases">
        <title>The genome of the white-rot fungus Pycnoporus cinnabarinus: a basidiomycete model with a versatile arsenal for lignocellulosic biomass breakdown.</title>
        <authorList>
            <person name="Levasseur A."/>
            <person name="Lomascolo A."/>
            <person name="Ruiz-Duenas F.J."/>
            <person name="Uzan E."/>
            <person name="Piumi F."/>
            <person name="Kues U."/>
            <person name="Ram A.F.J."/>
            <person name="Murat C."/>
            <person name="Haon M."/>
            <person name="Benoit I."/>
            <person name="Arfi Y."/>
            <person name="Chevret D."/>
            <person name="Drula E."/>
            <person name="Kwon M.J."/>
            <person name="Gouret P."/>
            <person name="Lesage-Meessen L."/>
            <person name="Lombard V."/>
            <person name="Mariette J."/>
            <person name="Noirot C."/>
            <person name="Park J."/>
            <person name="Patyshakuliyeva A."/>
            <person name="Wieneger R.A.B."/>
            <person name="Wosten H.A.B."/>
            <person name="Martin F."/>
            <person name="Coutinho P.M."/>
            <person name="de Vries R."/>
            <person name="Martinez A.T."/>
            <person name="Klopp C."/>
            <person name="Pontarotti P."/>
            <person name="Henrissat B."/>
            <person name="Record E."/>
        </authorList>
    </citation>
    <scope>NUCLEOTIDE SEQUENCE [LARGE SCALE GENOMIC DNA]</scope>
    <source>
        <strain evidence="4">BRFM137</strain>
    </source>
</reference>